<feature type="compositionally biased region" description="Basic and acidic residues" evidence="1">
    <location>
        <begin position="1"/>
        <end position="19"/>
    </location>
</feature>
<feature type="region of interest" description="Disordered" evidence="1">
    <location>
        <begin position="1"/>
        <end position="43"/>
    </location>
</feature>
<reference evidence="2" key="1">
    <citation type="journal article" date="2022" name="bioRxiv">
        <title>Sequencing and chromosome-scale assembly of the giantPleurodeles waltlgenome.</title>
        <authorList>
            <person name="Brown T."/>
            <person name="Elewa A."/>
            <person name="Iarovenko S."/>
            <person name="Subramanian E."/>
            <person name="Araus A.J."/>
            <person name="Petzold A."/>
            <person name="Susuki M."/>
            <person name="Suzuki K.-i.T."/>
            <person name="Hayashi T."/>
            <person name="Toyoda A."/>
            <person name="Oliveira C."/>
            <person name="Osipova E."/>
            <person name="Leigh N.D."/>
            <person name="Simon A."/>
            <person name="Yun M.H."/>
        </authorList>
    </citation>
    <scope>NUCLEOTIDE SEQUENCE</scope>
    <source>
        <strain evidence="2">20211129_DDA</strain>
        <tissue evidence="2">Liver</tissue>
    </source>
</reference>
<gene>
    <name evidence="2" type="ORF">NDU88_005550</name>
</gene>
<name>A0AAV7L2U9_PLEWA</name>
<dbReference type="EMBL" id="JANPWB010000016">
    <property type="protein sequence ID" value="KAJ1085418.1"/>
    <property type="molecule type" value="Genomic_DNA"/>
</dbReference>
<organism evidence="2 3">
    <name type="scientific">Pleurodeles waltl</name>
    <name type="common">Iberian ribbed newt</name>
    <dbReference type="NCBI Taxonomy" id="8319"/>
    <lineage>
        <taxon>Eukaryota</taxon>
        <taxon>Metazoa</taxon>
        <taxon>Chordata</taxon>
        <taxon>Craniata</taxon>
        <taxon>Vertebrata</taxon>
        <taxon>Euteleostomi</taxon>
        <taxon>Amphibia</taxon>
        <taxon>Batrachia</taxon>
        <taxon>Caudata</taxon>
        <taxon>Salamandroidea</taxon>
        <taxon>Salamandridae</taxon>
        <taxon>Pleurodelinae</taxon>
        <taxon>Pleurodeles</taxon>
    </lineage>
</organism>
<evidence type="ECO:0000313" key="3">
    <source>
        <dbReference type="Proteomes" id="UP001066276"/>
    </source>
</evidence>
<keyword evidence="3" id="KW-1185">Reference proteome</keyword>
<protein>
    <submittedName>
        <fullName evidence="2">Uncharacterized protein</fullName>
    </submittedName>
</protein>
<evidence type="ECO:0000256" key="1">
    <source>
        <dbReference type="SAM" id="MobiDB-lite"/>
    </source>
</evidence>
<comment type="caution">
    <text evidence="2">The sequence shown here is derived from an EMBL/GenBank/DDBJ whole genome shotgun (WGS) entry which is preliminary data.</text>
</comment>
<accession>A0AAV7L2U9</accession>
<dbReference type="Proteomes" id="UP001066276">
    <property type="component" value="Chromosome 12"/>
</dbReference>
<proteinExistence type="predicted"/>
<sequence length="81" mass="9139">MRTENCRKVTAEVMGKQESDTEVFQMQSGNGRRWTHQRHGGDEALDGARRVTSCFLVTTRSELKRDTARAHPGPRRAPPST</sequence>
<dbReference type="AlphaFoldDB" id="A0AAV7L2U9"/>
<evidence type="ECO:0000313" key="2">
    <source>
        <dbReference type="EMBL" id="KAJ1085418.1"/>
    </source>
</evidence>